<keyword evidence="1" id="KW-0812">Transmembrane</keyword>
<dbReference type="EMBL" id="CP079216">
    <property type="protein sequence ID" value="QXT63174.1"/>
    <property type="molecule type" value="Genomic_DNA"/>
</dbReference>
<feature type="transmembrane region" description="Helical" evidence="1">
    <location>
        <begin position="232"/>
        <end position="251"/>
    </location>
</feature>
<keyword evidence="1" id="KW-1133">Transmembrane helix</keyword>
<evidence type="ECO:0000256" key="1">
    <source>
        <dbReference type="SAM" id="Phobius"/>
    </source>
</evidence>
<feature type="domain" description="CAAX prenyl protease 2/Lysostaphin resistance protein A-like" evidence="2">
    <location>
        <begin position="148"/>
        <end position="237"/>
    </location>
</feature>
<evidence type="ECO:0000313" key="3">
    <source>
        <dbReference type="EMBL" id="QXT63174.1"/>
    </source>
</evidence>
<reference evidence="3 4" key="1">
    <citation type="submission" date="2021-07" db="EMBL/GenBank/DDBJ databases">
        <title>complete genome sequencing of Tessaracoccus sp.J1M15.</title>
        <authorList>
            <person name="Bae J.-W."/>
            <person name="Kim D.-y."/>
        </authorList>
    </citation>
    <scope>NUCLEOTIDE SEQUENCE [LARGE SCALE GENOMIC DNA]</scope>
    <source>
        <strain evidence="3 4">J1M15</strain>
    </source>
</reference>
<dbReference type="InterPro" id="IPR003675">
    <property type="entry name" value="Rce1/LyrA-like_dom"/>
</dbReference>
<feature type="transmembrane region" description="Helical" evidence="1">
    <location>
        <begin position="31"/>
        <end position="51"/>
    </location>
</feature>
<keyword evidence="4" id="KW-1185">Reference proteome</keyword>
<proteinExistence type="predicted"/>
<gene>
    <name evidence="3" type="ORF">KDB89_01425</name>
</gene>
<name>A0ABX8SJN2_9ACTN</name>
<dbReference type="GO" id="GO:0008237">
    <property type="term" value="F:metallopeptidase activity"/>
    <property type="evidence" value="ECO:0007669"/>
    <property type="project" value="UniProtKB-KW"/>
</dbReference>
<feature type="transmembrane region" description="Helical" evidence="1">
    <location>
        <begin position="199"/>
        <end position="220"/>
    </location>
</feature>
<organism evidence="3 4">
    <name type="scientific">Tessaracoccus palaemonis</name>
    <dbReference type="NCBI Taxonomy" id="2829499"/>
    <lineage>
        <taxon>Bacteria</taxon>
        <taxon>Bacillati</taxon>
        <taxon>Actinomycetota</taxon>
        <taxon>Actinomycetes</taxon>
        <taxon>Propionibacteriales</taxon>
        <taxon>Propionibacteriaceae</taxon>
        <taxon>Tessaracoccus</taxon>
    </lineage>
</organism>
<evidence type="ECO:0000259" key="2">
    <source>
        <dbReference type="Pfam" id="PF02517"/>
    </source>
</evidence>
<keyword evidence="1" id="KW-0472">Membrane</keyword>
<protein>
    <submittedName>
        <fullName evidence="3">CPBP family intramembrane metalloprotease</fullName>
    </submittedName>
</protein>
<dbReference type="Proteomes" id="UP000824504">
    <property type="component" value="Chromosome"/>
</dbReference>
<feature type="transmembrane region" description="Helical" evidence="1">
    <location>
        <begin position="147"/>
        <end position="167"/>
    </location>
</feature>
<keyword evidence="3" id="KW-0645">Protease</keyword>
<feature type="transmembrane region" description="Helical" evidence="1">
    <location>
        <begin position="92"/>
        <end position="113"/>
    </location>
</feature>
<sequence length="252" mass="27145">MTASPEQVQDINTGRDFPFYSGVPVLIKGGGWLIVAAACLVSFLVLILLPVPGMVGMWVRAILFPVIPLVALAFVAPKGWTAIFRRVRVRDVGAMFLFAIINIAVSFAVAAPLKDALGAEANPAGGILAGLDMPGRVSFYLATAPQLLGEELVTILPFLALLYVFVAKFNWPRWVAVLVSWLATALIFGALHLPTYDWNFLQCFLIIGSARLILSLAFLVTKNVWVSAGAHIINDWVLFTIPLALAGASLIS</sequence>
<keyword evidence="3" id="KW-0482">Metalloprotease</keyword>
<feature type="transmembrane region" description="Helical" evidence="1">
    <location>
        <begin position="57"/>
        <end position="80"/>
    </location>
</feature>
<keyword evidence="3" id="KW-0378">Hydrolase</keyword>
<accession>A0ABX8SJN2</accession>
<evidence type="ECO:0000313" key="4">
    <source>
        <dbReference type="Proteomes" id="UP000824504"/>
    </source>
</evidence>
<feature type="transmembrane region" description="Helical" evidence="1">
    <location>
        <begin position="174"/>
        <end position="193"/>
    </location>
</feature>
<dbReference type="RefSeq" id="WP_219082821.1">
    <property type="nucleotide sequence ID" value="NZ_CP079216.1"/>
</dbReference>
<dbReference type="Pfam" id="PF02517">
    <property type="entry name" value="Rce1-like"/>
    <property type="match status" value="1"/>
</dbReference>